<proteinExistence type="predicted"/>
<sequence>MAEAKSTYVKTMLEDGEITAAEMQDAQGQLISCLTQAGVEASYEDSGYGFGILSFLGEPDQDWWPIEEVCRDQWMGNADFLYQDQVINPQNGDLDSLTAECFVRKGLVAPGFTGKDYQELHAPYVEEVTLEAGETYEAPQPPEILLPGGVSLDDPAAAQCMMTPTR</sequence>
<reference evidence="1" key="1">
    <citation type="submission" date="2024-02" db="EMBL/GenBank/DDBJ databases">
        <title>Tomenella chthoni gen. nov. sp. nov., a member of the family Jonesiaceae isolated from bat guano.</title>
        <authorList>
            <person name="Miller S.L."/>
            <person name="King J."/>
            <person name="Sankaranarayanan K."/>
            <person name="Lawson P.A."/>
        </authorList>
    </citation>
    <scope>NUCLEOTIDE SEQUENCE</scope>
    <source>
        <strain evidence="1">BS-20</strain>
    </source>
</reference>
<name>A0AAU7DSP4_9MICO</name>
<evidence type="ECO:0000313" key="1">
    <source>
        <dbReference type="EMBL" id="XBH20714.1"/>
    </source>
</evidence>
<protein>
    <submittedName>
        <fullName evidence="1">Uncharacterized protein</fullName>
    </submittedName>
</protein>
<accession>A0AAU7DSP4</accession>
<gene>
    <name evidence="1" type="ORF">V5R04_10800</name>
</gene>
<dbReference type="EMBL" id="CP146203">
    <property type="protein sequence ID" value="XBH20714.1"/>
    <property type="molecule type" value="Genomic_DNA"/>
</dbReference>
<organism evidence="1">
    <name type="scientific">Jonesiaceae bacterium BS-20</name>
    <dbReference type="NCBI Taxonomy" id="3120821"/>
    <lineage>
        <taxon>Bacteria</taxon>
        <taxon>Bacillati</taxon>
        <taxon>Actinomycetota</taxon>
        <taxon>Actinomycetes</taxon>
        <taxon>Micrococcales</taxon>
        <taxon>Jonesiaceae</taxon>
    </lineage>
</organism>
<dbReference type="AlphaFoldDB" id="A0AAU7DSP4"/>